<evidence type="ECO:0000313" key="1">
    <source>
        <dbReference type="EMBL" id="EJX00399.1"/>
    </source>
</evidence>
<dbReference type="EMBL" id="AMCI01003394">
    <property type="protein sequence ID" value="EJX00399.1"/>
    <property type="molecule type" value="Genomic_DNA"/>
</dbReference>
<organism evidence="1">
    <name type="scientific">gut metagenome</name>
    <dbReference type="NCBI Taxonomy" id="749906"/>
    <lineage>
        <taxon>unclassified sequences</taxon>
        <taxon>metagenomes</taxon>
        <taxon>organismal metagenomes</taxon>
    </lineage>
</organism>
<accession>J9G0N7</accession>
<protein>
    <submittedName>
        <fullName evidence="1">Uncharacterized protein</fullName>
    </submittedName>
</protein>
<gene>
    <name evidence="1" type="ORF">EVA_11495</name>
</gene>
<reference evidence="1" key="1">
    <citation type="journal article" date="2012" name="PLoS ONE">
        <title>Gene sets for utilization of primary and secondary nutrition supplies in the distal gut of endangered iberian lynx.</title>
        <authorList>
            <person name="Alcaide M."/>
            <person name="Messina E."/>
            <person name="Richter M."/>
            <person name="Bargiela R."/>
            <person name="Peplies J."/>
            <person name="Huws S.A."/>
            <person name="Newbold C.J."/>
            <person name="Golyshin P.N."/>
            <person name="Simon M.A."/>
            <person name="Lopez G."/>
            <person name="Yakimov M.M."/>
            <person name="Ferrer M."/>
        </authorList>
    </citation>
    <scope>NUCLEOTIDE SEQUENCE</scope>
</reference>
<name>J9G0N7_9ZZZZ</name>
<dbReference type="AlphaFoldDB" id="J9G0N7"/>
<feature type="non-terminal residue" evidence="1">
    <location>
        <position position="173"/>
    </location>
</feature>
<sequence length="173" mass="19162">MRPHEIPAWQEGSLPLLDNIDMDNEIECLDMTVTAVDALIRRLPMGALALGETLRQIDRGRDLVKSLLTVCRARTSLSVSEGNITPLRSRILRLGDKLEAQARLALDAVRALPEEKKRTEPFSAWLREAPGMTSPLLTSVSEGIALPLRNLHLHLLSSMKLHVTSPDGRLSTM</sequence>
<proteinExistence type="predicted"/>
<comment type="caution">
    <text evidence="1">The sequence shown here is derived from an EMBL/GenBank/DDBJ whole genome shotgun (WGS) entry which is preliminary data.</text>
</comment>